<dbReference type="AlphaFoldDB" id="A0A4Q9R830"/>
<protein>
    <recommendedName>
        <fullName evidence="3">WG repeat-containing protein</fullName>
    </recommendedName>
</protein>
<evidence type="ECO:0000313" key="2">
    <source>
        <dbReference type="Proteomes" id="UP000293172"/>
    </source>
</evidence>
<dbReference type="EMBL" id="QJUL01000006">
    <property type="protein sequence ID" value="TBU95859.1"/>
    <property type="molecule type" value="Genomic_DNA"/>
</dbReference>
<accession>A0A4Q9R830</accession>
<name>A0A4Q9R830_9GAMM</name>
<evidence type="ECO:0000313" key="1">
    <source>
        <dbReference type="EMBL" id="TBU95859.1"/>
    </source>
</evidence>
<comment type="caution">
    <text evidence="1">The sequence shown here is derived from an EMBL/GenBank/DDBJ whole genome shotgun (WGS) entry which is preliminary data.</text>
</comment>
<proteinExistence type="predicted"/>
<sequence length="322" mass="35183">MTEYLVVLGVTGAALLAASSDVSLLYDNVRGSYANQSSEMNKVQRYDNQAFRYSEAVPPIENDEGDPEDPVDVETPEQQYPPFVEEVYDANGNPIGVIKDGYLLDEQGNQVAICQRDNTGGCIFLDSQGNVIDLLNGASLVTRWVDDQGNELVLQALTSGGQVMGFAYLYNGKYYNATTLKLLNPQPTGLAAVNTRKVLTYDSDGKAFMSGYEANGLIYSASDVLSAEGSHYDRAMSISGELLTVDFATQQPDAAWQRFKPCLVLPHNWSDAIDSGDIVPASIKQQLDRPPAETSFIDADTSSCNGRTRVTRQLNGDWMLTR</sequence>
<gene>
    <name evidence="1" type="ORF">DNK44_05885</name>
</gene>
<evidence type="ECO:0008006" key="3">
    <source>
        <dbReference type="Google" id="ProtNLM"/>
    </source>
</evidence>
<organism evidence="1 2">
    <name type="scientific">Phytopseudomonas dryadis</name>
    <dbReference type="NCBI Taxonomy" id="2487520"/>
    <lineage>
        <taxon>Bacteria</taxon>
        <taxon>Pseudomonadati</taxon>
        <taxon>Pseudomonadota</taxon>
        <taxon>Gammaproteobacteria</taxon>
        <taxon>Pseudomonadales</taxon>
        <taxon>Pseudomonadaceae</taxon>
        <taxon>Phytopseudomonas</taxon>
    </lineage>
</organism>
<dbReference type="Proteomes" id="UP000293172">
    <property type="component" value="Unassembled WGS sequence"/>
</dbReference>
<reference evidence="1 2" key="1">
    <citation type="submission" date="2018-06" db="EMBL/GenBank/DDBJ databases">
        <title>Three novel Pseudomonas species isolated from symptomatic oak.</title>
        <authorList>
            <person name="Bueno-Gonzalez V."/>
            <person name="Brady C."/>
        </authorList>
    </citation>
    <scope>NUCLEOTIDE SEQUENCE [LARGE SCALE GENOMIC DNA]</scope>
    <source>
        <strain evidence="1 2">P6B</strain>
    </source>
</reference>